<evidence type="ECO:0000313" key="1">
    <source>
        <dbReference type="EMBL" id="KAG7094900.1"/>
    </source>
</evidence>
<proteinExistence type="predicted"/>
<comment type="caution">
    <text evidence="1">The sequence shown here is derived from an EMBL/GenBank/DDBJ whole genome shotgun (WGS) entry which is preliminary data.</text>
</comment>
<dbReference type="InterPro" id="IPR032675">
    <property type="entry name" value="LRR_dom_sf"/>
</dbReference>
<dbReference type="EMBL" id="CM032183">
    <property type="protein sequence ID" value="KAG7094900.1"/>
    <property type="molecule type" value="Genomic_DNA"/>
</dbReference>
<evidence type="ECO:0000313" key="2">
    <source>
        <dbReference type="Proteomes" id="UP001049176"/>
    </source>
</evidence>
<dbReference type="KEGG" id="more:E1B28_005707"/>
<sequence length="264" mass="30217">MNNSTIFPIQDLPVELARSIFELAALSDGPTLALVSRQVRGWILPVIYEMVTLGSDDAALFLRTMKTFPYAFFARHVKRLCLTASVNPHDAARILECCTGVTSLACWVDFRDPHSPTLPPLLAPLSLRHLSIELENFRLLPLTGALWCSELSHLDIRMWENQDSFVIPDLNYLPSLTHLAIYPGHLELDRFTLERILSQTASLRVLCLVIDDDQEEYHERPMLCDPRMVYMPRPEPVPDWEAPYRGLRDTWSQANEMVARRMTS</sequence>
<dbReference type="OrthoDB" id="3145912at2759"/>
<keyword evidence="2" id="KW-1185">Reference proteome</keyword>
<dbReference type="GeneID" id="66074783"/>
<dbReference type="Gene3D" id="3.80.10.10">
    <property type="entry name" value="Ribonuclease Inhibitor"/>
    <property type="match status" value="1"/>
</dbReference>
<accession>A0A9P7S4E1</accession>
<dbReference type="AlphaFoldDB" id="A0A9P7S4E1"/>
<reference evidence="1" key="1">
    <citation type="journal article" date="2021" name="Genome Biol. Evol.">
        <title>The assembled and annotated genome of the fairy-ring fungus Marasmius oreades.</title>
        <authorList>
            <person name="Hiltunen M."/>
            <person name="Ament-Velasquez S.L."/>
            <person name="Johannesson H."/>
        </authorList>
    </citation>
    <scope>NUCLEOTIDE SEQUENCE</scope>
    <source>
        <strain evidence="1">03SP1</strain>
    </source>
</reference>
<evidence type="ECO:0008006" key="3">
    <source>
        <dbReference type="Google" id="ProtNLM"/>
    </source>
</evidence>
<name>A0A9P7S4E1_9AGAR</name>
<dbReference type="SUPFAM" id="SSF52058">
    <property type="entry name" value="L domain-like"/>
    <property type="match status" value="1"/>
</dbReference>
<dbReference type="RefSeq" id="XP_043011370.1">
    <property type="nucleotide sequence ID" value="XM_043150283.1"/>
</dbReference>
<dbReference type="Proteomes" id="UP001049176">
    <property type="component" value="Chromosome 3"/>
</dbReference>
<protein>
    <recommendedName>
        <fullName evidence="3">F-box domain-containing protein</fullName>
    </recommendedName>
</protein>
<organism evidence="1 2">
    <name type="scientific">Marasmius oreades</name>
    <name type="common">fairy-ring Marasmius</name>
    <dbReference type="NCBI Taxonomy" id="181124"/>
    <lineage>
        <taxon>Eukaryota</taxon>
        <taxon>Fungi</taxon>
        <taxon>Dikarya</taxon>
        <taxon>Basidiomycota</taxon>
        <taxon>Agaricomycotina</taxon>
        <taxon>Agaricomycetes</taxon>
        <taxon>Agaricomycetidae</taxon>
        <taxon>Agaricales</taxon>
        <taxon>Marasmiineae</taxon>
        <taxon>Marasmiaceae</taxon>
        <taxon>Marasmius</taxon>
    </lineage>
</organism>
<gene>
    <name evidence="1" type="ORF">E1B28_005707</name>
</gene>